<keyword evidence="2" id="KW-1185">Reference proteome</keyword>
<sequence length="103" mass="11908">MWQTTGKSTIQNKAFAVALKRRRRHQTLPFYSVEYSLASKFFAQASIMQYKLLKSFKVEIEYCSSFGVNRFVGQRGVRKHCLGCFAYNFCCALVIDIQCTNDL</sequence>
<dbReference type="Proteomes" id="UP000054843">
    <property type="component" value="Unassembled WGS sequence"/>
</dbReference>
<dbReference type="EMBL" id="JYDO01000012">
    <property type="protein sequence ID" value="KRZ78555.1"/>
    <property type="molecule type" value="Genomic_DNA"/>
</dbReference>
<evidence type="ECO:0000313" key="2">
    <source>
        <dbReference type="Proteomes" id="UP000054843"/>
    </source>
</evidence>
<comment type="caution">
    <text evidence="1">The sequence shown here is derived from an EMBL/GenBank/DDBJ whole genome shotgun (WGS) entry which is preliminary data.</text>
</comment>
<protein>
    <submittedName>
        <fullName evidence="1">Uncharacterized protein</fullName>
    </submittedName>
</protein>
<accession>A0A0V1N3J5</accession>
<name>A0A0V1N3J5_9BILA</name>
<reference evidence="1 2" key="1">
    <citation type="submission" date="2015-01" db="EMBL/GenBank/DDBJ databases">
        <title>Evolution of Trichinella species and genotypes.</title>
        <authorList>
            <person name="Korhonen P.K."/>
            <person name="Edoardo P."/>
            <person name="Giuseppe L.R."/>
            <person name="Gasser R.B."/>
        </authorList>
    </citation>
    <scope>NUCLEOTIDE SEQUENCE [LARGE SCALE GENOMIC DNA]</scope>
    <source>
        <strain evidence="1">ISS1980</strain>
    </source>
</reference>
<organism evidence="1 2">
    <name type="scientific">Trichinella papuae</name>
    <dbReference type="NCBI Taxonomy" id="268474"/>
    <lineage>
        <taxon>Eukaryota</taxon>
        <taxon>Metazoa</taxon>
        <taxon>Ecdysozoa</taxon>
        <taxon>Nematoda</taxon>
        <taxon>Enoplea</taxon>
        <taxon>Dorylaimia</taxon>
        <taxon>Trichinellida</taxon>
        <taxon>Trichinellidae</taxon>
        <taxon>Trichinella</taxon>
    </lineage>
</organism>
<proteinExistence type="predicted"/>
<evidence type="ECO:0000313" key="1">
    <source>
        <dbReference type="EMBL" id="KRZ78555.1"/>
    </source>
</evidence>
<gene>
    <name evidence="1" type="ORF">T10_6910</name>
</gene>
<dbReference type="AlphaFoldDB" id="A0A0V1N3J5"/>